<dbReference type="EMBL" id="CAJVQB010025354">
    <property type="protein sequence ID" value="CAG8806132.1"/>
    <property type="molecule type" value="Genomic_DNA"/>
</dbReference>
<protein>
    <submittedName>
        <fullName evidence="1">16424_t:CDS:1</fullName>
    </submittedName>
</protein>
<proteinExistence type="predicted"/>
<feature type="non-terminal residue" evidence="1">
    <location>
        <position position="170"/>
    </location>
</feature>
<sequence length="170" mass="19013">MLEVLIKATDRLYPNTILTDADSAMQNDNTIFIDNAFDYLLTHSFTLFKQTEDQVVEVWKVHLSISVKKAMKKKKAYAKTIGIASCSQVLEEYIVQNVHSLTASTFSLGQQSNLIEEYSKSNIIIKKPLVIVSNSIKKVRRACSPGTNTCSECGSKDHNCHSIPSTKIRV</sequence>
<gene>
    <name evidence="1" type="ORF">GMARGA_LOCUS24234</name>
</gene>
<name>A0ABN7VY11_GIGMA</name>
<reference evidence="1 2" key="1">
    <citation type="submission" date="2021-06" db="EMBL/GenBank/DDBJ databases">
        <authorList>
            <person name="Kallberg Y."/>
            <person name="Tangrot J."/>
            <person name="Rosling A."/>
        </authorList>
    </citation>
    <scope>NUCLEOTIDE SEQUENCE [LARGE SCALE GENOMIC DNA]</scope>
    <source>
        <strain evidence="1 2">120-4 pot B 10/14</strain>
    </source>
</reference>
<evidence type="ECO:0000313" key="1">
    <source>
        <dbReference type="EMBL" id="CAG8806132.1"/>
    </source>
</evidence>
<comment type="caution">
    <text evidence="1">The sequence shown here is derived from an EMBL/GenBank/DDBJ whole genome shotgun (WGS) entry which is preliminary data.</text>
</comment>
<accession>A0ABN7VY11</accession>
<evidence type="ECO:0000313" key="2">
    <source>
        <dbReference type="Proteomes" id="UP000789901"/>
    </source>
</evidence>
<organism evidence="1 2">
    <name type="scientific">Gigaspora margarita</name>
    <dbReference type="NCBI Taxonomy" id="4874"/>
    <lineage>
        <taxon>Eukaryota</taxon>
        <taxon>Fungi</taxon>
        <taxon>Fungi incertae sedis</taxon>
        <taxon>Mucoromycota</taxon>
        <taxon>Glomeromycotina</taxon>
        <taxon>Glomeromycetes</taxon>
        <taxon>Diversisporales</taxon>
        <taxon>Gigasporaceae</taxon>
        <taxon>Gigaspora</taxon>
    </lineage>
</organism>
<dbReference type="Proteomes" id="UP000789901">
    <property type="component" value="Unassembled WGS sequence"/>
</dbReference>
<keyword evidence="2" id="KW-1185">Reference proteome</keyword>